<dbReference type="PANTHER" id="PTHR22780">
    <property type="entry name" value="ADAPTIN, ALPHA/GAMMA/EPSILON"/>
    <property type="match status" value="1"/>
</dbReference>
<sequence>MPGLTTGNSGSMKGLTVFVSDIRNCPNKEAENQRVEKELAKIRTKFASPKGLKGYDKKKYVWKLIYAYMLGYDIDFGHIQAVNLCSSTKYSEKNAGYIACSLLLQENYDVLRLIVNACKADIASNNEHVQALALNCIANTGGSEFAENLYRDVSGLLSKNHGASLYVQRKACMCLLRFYREVDSPEDLMPAEEWSHKIGDILSNEKDIGMLTATAGLLGGILESGATPPTSWAPVIPGIVVALSAVVTGECPSHYVYYKVPAPWLQAKLFRCLQFFPVMTCFDDAIIYRLNEILGRVLGKAVMEVQEQSIPKASSKKGGLKKSRASNRADAERVNRSNAENGVLFETTNLIIHLGDECSMDNRRTCVQLLGGFISSKEANIRYLGMDAMARLATAASTSMASKGKGPHLDWVHQLNLFDKYKTVIVRQLHENDPSIQRQALNLLYAICNPSNWQVIVDELLEALASTSGPRPAPSSIDKFRESEPSAAAGIHEELILKIAILAEVNAPDPTWYVDVVFKMLEYSPESVSQDVWFRVVQVVTGFVNSDVDDDTLDIVQQYAAEKGMEACKSSSYPHETLVKLAAYLMGEFGHFLVNAGKTTPLEIVRVLLIFEDYQDSLDCGLQQRACELSRLFTIGGDSMVETTLAMMPAYPIEAQENNPLKQRIKTQGKTRATTRKQLEEAAAAEGGVYQQGDVKQEEGLLSNNASGQNLNVVGGGAAAPVVAAAGPTGPAPPSEGSVSSSDSEEESDDEEGERPTPPGVLWKQLCVSDQGSFFQSNSLHINMKAEYGHGIGRLALQFINKGEDVTISNIKTQVPADPSDGFRVRTTPLKPDTLEPAQQAIEYIQVECLRPFLQPPRFLVTFDVNGRDTKQLPMTLPCVLTKFIAPAAISAQQFLQFWQDMQSGGREAMVTSQAKVPYTQYEGYVSKAFNFHIISLPDAMANGAGGRVHTIAAAGTLLTQTPQPGQSGPNARHVAIACMLRIDTDLSKKPNLVRITARTANPQVSRALASIIASHLLEPSSRRQQQQQAAYATVFSTLEAHRVLNASPGGWRSVVRMPPPPRPRKRPNPHPITREVSNSLARRLDFGGVSDDVRQKTKGDGPADTVPPGDGPERLTCVDTNVLSWSGDSDCKVVEELILRKFDLDLRYGPCCGISRQARYDRAKAFGLNPPEAVGRALKRIADANAAVTPSHLDKRLDEFSVLDQHMVKLYN</sequence>
<reference evidence="7 8" key="1">
    <citation type="submission" date="2020-04" db="EMBL/GenBank/DDBJ databases">
        <title>Perkinsus olseni comparative genomics.</title>
        <authorList>
            <person name="Bogema D.R."/>
        </authorList>
    </citation>
    <scope>NUCLEOTIDE SEQUENCE [LARGE SCALE GENOMIC DNA]</scope>
    <source>
        <strain evidence="7">00978-12</strain>
    </source>
</reference>
<comment type="subcellular location">
    <subcellularLocation>
        <location evidence="1">Endomembrane system</location>
    </subcellularLocation>
</comment>
<dbReference type="GO" id="GO:0016192">
    <property type="term" value="P:vesicle-mediated transport"/>
    <property type="evidence" value="ECO:0007669"/>
    <property type="project" value="InterPro"/>
</dbReference>
<dbReference type="OrthoDB" id="413467at2759"/>
<evidence type="ECO:0000259" key="6">
    <source>
        <dbReference type="SMART" id="SM00809"/>
    </source>
</evidence>
<evidence type="ECO:0000313" key="8">
    <source>
        <dbReference type="Proteomes" id="UP000541610"/>
    </source>
</evidence>
<dbReference type="SUPFAM" id="SSF48371">
    <property type="entry name" value="ARM repeat"/>
    <property type="match status" value="1"/>
</dbReference>
<dbReference type="InterPro" id="IPR002553">
    <property type="entry name" value="Clathrin/coatomer_adapt-like_N"/>
</dbReference>
<proteinExistence type="predicted"/>
<feature type="compositionally biased region" description="Basic and acidic residues" evidence="5">
    <location>
        <begin position="1092"/>
        <end position="1102"/>
    </location>
</feature>
<feature type="domain" description="Clathrin adaptor alpha/beta/gamma-adaptin appendage Ig-like subdomain" evidence="6">
    <location>
        <begin position="764"/>
        <end position="874"/>
    </location>
</feature>
<dbReference type="InterPro" id="IPR050840">
    <property type="entry name" value="Adaptor_Complx_Large_Subunit"/>
</dbReference>
<organism evidence="7 8">
    <name type="scientific">Perkinsus olseni</name>
    <name type="common">Perkinsus atlanticus</name>
    <dbReference type="NCBI Taxonomy" id="32597"/>
    <lineage>
        <taxon>Eukaryota</taxon>
        <taxon>Sar</taxon>
        <taxon>Alveolata</taxon>
        <taxon>Perkinsozoa</taxon>
        <taxon>Perkinsea</taxon>
        <taxon>Perkinsida</taxon>
        <taxon>Perkinsidae</taxon>
        <taxon>Perkinsus</taxon>
    </lineage>
</organism>
<dbReference type="InterPro" id="IPR007218">
    <property type="entry name" value="DNA_pol_delta_4"/>
</dbReference>
<dbReference type="Gene3D" id="3.30.310.10">
    <property type="entry name" value="TATA-Binding Protein"/>
    <property type="match status" value="1"/>
</dbReference>
<dbReference type="GO" id="GO:0006260">
    <property type="term" value="P:DNA replication"/>
    <property type="evidence" value="ECO:0007669"/>
    <property type="project" value="InterPro"/>
</dbReference>
<dbReference type="Gene3D" id="1.25.10.10">
    <property type="entry name" value="Leucine-rich Repeat Variant"/>
    <property type="match status" value="1"/>
</dbReference>
<dbReference type="GO" id="GO:0012505">
    <property type="term" value="C:endomembrane system"/>
    <property type="evidence" value="ECO:0007669"/>
    <property type="project" value="UniProtKB-SubCell"/>
</dbReference>
<dbReference type="InterPro" id="IPR011989">
    <property type="entry name" value="ARM-like"/>
</dbReference>
<feature type="compositionally biased region" description="Basic residues" evidence="5">
    <location>
        <begin position="314"/>
        <end position="325"/>
    </location>
</feature>
<evidence type="ECO:0000256" key="1">
    <source>
        <dbReference type="ARBA" id="ARBA00004308"/>
    </source>
</evidence>
<feature type="region of interest" description="Disordered" evidence="5">
    <location>
        <begin position="313"/>
        <end position="334"/>
    </location>
</feature>
<dbReference type="GO" id="GO:0030117">
    <property type="term" value="C:membrane coat"/>
    <property type="evidence" value="ECO:0007669"/>
    <property type="project" value="InterPro"/>
</dbReference>
<feature type="compositionally biased region" description="Low complexity" evidence="5">
    <location>
        <begin position="724"/>
        <end position="742"/>
    </location>
</feature>
<evidence type="ECO:0000256" key="3">
    <source>
        <dbReference type="ARBA" id="ARBA00022927"/>
    </source>
</evidence>
<feature type="region of interest" description="Disordered" evidence="5">
    <location>
        <begin position="1050"/>
        <end position="1113"/>
    </location>
</feature>
<comment type="caution">
    <text evidence="7">The sequence shown here is derived from an EMBL/GenBank/DDBJ whole genome shotgun (WGS) entry which is preliminary data.</text>
</comment>
<keyword evidence="4" id="KW-0472">Membrane</keyword>
<dbReference type="Proteomes" id="UP000541610">
    <property type="component" value="Unassembled WGS sequence"/>
</dbReference>
<dbReference type="InterPro" id="IPR009028">
    <property type="entry name" value="Coatomer/calthrin_app_sub_C"/>
</dbReference>
<dbReference type="InterPro" id="IPR012295">
    <property type="entry name" value="TBP_dom_sf"/>
</dbReference>
<keyword evidence="2" id="KW-0813">Transport</keyword>
<dbReference type="Pfam" id="PF01602">
    <property type="entry name" value="Adaptin_N"/>
    <property type="match status" value="1"/>
</dbReference>
<dbReference type="Pfam" id="PF02883">
    <property type="entry name" value="Alpha_adaptinC2"/>
    <property type="match status" value="1"/>
</dbReference>
<dbReference type="EMBL" id="JABANP010000232">
    <property type="protein sequence ID" value="KAF4686176.1"/>
    <property type="molecule type" value="Genomic_DNA"/>
</dbReference>
<evidence type="ECO:0000313" key="7">
    <source>
        <dbReference type="EMBL" id="KAF4686176.1"/>
    </source>
</evidence>
<dbReference type="AlphaFoldDB" id="A0A7J6NRE6"/>
<dbReference type="SUPFAM" id="SSF55711">
    <property type="entry name" value="Subdomain of clathrin and coatomer appendage domain"/>
    <property type="match status" value="1"/>
</dbReference>
<dbReference type="GO" id="GO:0000731">
    <property type="term" value="P:DNA synthesis involved in DNA repair"/>
    <property type="evidence" value="ECO:0007669"/>
    <property type="project" value="InterPro"/>
</dbReference>
<feature type="compositionally biased region" description="Acidic residues" evidence="5">
    <location>
        <begin position="743"/>
        <end position="753"/>
    </location>
</feature>
<dbReference type="SUPFAM" id="SSF49348">
    <property type="entry name" value="Clathrin adaptor appendage domain"/>
    <property type="match status" value="1"/>
</dbReference>
<dbReference type="Pfam" id="PF04081">
    <property type="entry name" value="DNA_pol_delta_4"/>
    <property type="match status" value="1"/>
</dbReference>
<dbReference type="InterPro" id="IPR016024">
    <property type="entry name" value="ARM-type_fold"/>
</dbReference>
<accession>A0A7J6NRE6</accession>
<gene>
    <name evidence="7" type="primary">AP2A2_2</name>
    <name evidence="7" type="ORF">FOZ60_005614</name>
</gene>
<protein>
    <submittedName>
        <fullName evidence="7">AP-2 complex subunit alpha-2</fullName>
    </submittedName>
</protein>
<name>A0A7J6NRE6_PEROL</name>
<dbReference type="GO" id="GO:0006886">
    <property type="term" value="P:intracellular protein transport"/>
    <property type="evidence" value="ECO:0007669"/>
    <property type="project" value="InterPro"/>
</dbReference>
<dbReference type="InterPro" id="IPR013041">
    <property type="entry name" value="Clathrin_app_Ig-like_sf"/>
</dbReference>
<evidence type="ECO:0000256" key="4">
    <source>
        <dbReference type="ARBA" id="ARBA00023136"/>
    </source>
</evidence>
<evidence type="ECO:0000256" key="2">
    <source>
        <dbReference type="ARBA" id="ARBA00022448"/>
    </source>
</evidence>
<feature type="region of interest" description="Disordered" evidence="5">
    <location>
        <begin position="724"/>
        <end position="761"/>
    </location>
</feature>
<evidence type="ECO:0000256" key="5">
    <source>
        <dbReference type="SAM" id="MobiDB-lite"/>
    </source>
</evidence>
<dbReference type="Gene3D" id="2.60.40.1230">
    <property type="match status" value="1"/>
</dbReference>
<dbReference type="SMART" id="SM00809">
    <property type="entry name" value="Alpha_adaptinC2"/>
    <property type="match status" value="1"/>
</dbReference>
<keyword evidence="3" id="KW-0653">Protein transport</keyword>
<dbReference type="InterPro" id="IPR008152">
    <property type="entry name" value="Clathrin_a/b/g-adaptin_app_Ig"/>
</dbReference>